<dbReference type="Gene3D" id="1.20.120.30">
    <property type="entry name" value="Aspartate receptor, ligand-binding domain"/>
    <property type="match status" value="1"/>
</dbReference>
<gene>
    <name evidence="2" type="ORF">TBH_C1891</name>
</gene>
<evidence type="ECO:0000259" key="1">
    <source>
        <dbReference type="Pfam" id="PF13682"/>
    </source>
</evidence>
<dbReference type="Proteomes" id="UP000031631">
    <property type="component" value="Chromosome"/>
</dbReference>
<dbReference type="RefSeq" id="WP_052470067.1">
    <property type="nucleotide sequence ID" value="NZ_AP012273.1"/>
</dbReference>
<name>A0A7U6GJF6_9GAMM</name>
<protein>
    <recommendedName>
        <fullName evidence="1">Chemoreceptor zinc-binding domain-containing protein</fullName>
    </recommendedName>
</protein>
<dbReference type="KEGG" id="tbn:TBH_C1891"/>
<dbReference type="Pfam" id="PF13682">
    <property type="entry name" value="CZB"/>
    <property type="match status" value="1"/>
</dbReference>
<sequence>MQEKKKALIGKLRDAKKAHRRWVSNAQILMQGVPVKNDQLPLNETECGFGNWYYGEGQALRGYPVFRDIEAPHTALHTTYLQIFDLLFRERKVSLFNRMLGRKAEPSPAELESARRLFTVLNTESHKIMDLLEELEDLIISMDDDRFNDLF</sequence>
<keyword evidence="3" id="KW-1185">Reference proteome</keyword>
<proteinExistence type="predicted"/>
<dbReference type="InterPro" id="IPR025991">
    <property type="entry name" value="Chemoreceptor_zinc-bind_dom"/>
</dbReference>
<accession>A0A7U6GJF6</accession>
<dbReference type="EMBL" id="AP012273">
    <property type="protein sequence ID" value="BAO44806.1"/>
    <property type="molecule type" value="Genomic_DNA"/>
</dbReference>
<reference evidence="2 3" key="1">
    <citation type="journal article" date="2014" name="PLoS ONE">
        <title>Physiological and genomic features of a novel sulfur-oxidizing gammaproteobacterium belonging to a previously uncultivated symbiotic lineage isolated from a hydrothermal vent.</title>
        <authorList>
            <person name="Nunoura T."/>
            <person name="Takaki Y."/>
            <person name="Kazama H."/>
            <person name="Kakuta J."/>
            <person name="Shimamura S."/>
            <person name="Makita H."/>
            <person name="Hirai M."/>
            <person name="Miyazaki M."/>
            <person name="Takai K."/>
        </authorList>
    </citation>
    <scope>NUCLEOTIDE SEQUENCE [LARGE SCALE GENOMIC DNA]</scope>
    <source>
        <strain evidence="2 3">Hiromi1</strain>
    </source>
</reference>
<dbReference type="OrthoDB" id="9808588at2"/>
<evidence type="ECO:0000313" key="3">
    <source>
        <dbReference type="Proteomes" id="UP000031631"/>
    </source>
</evidence>
<organism evidence="2 3">
    <name type="scientific">Thiolapillus brandeum</name>
    <dbReference type="NCBI Taxonomy" id="1076588"/>
    <lineage>
        <taxon>Bacteria</taxon>
        <taxon>Pseudomonadati</taxon>
        <taxon>Pseudomonadota</taxon>
        <taxon>Gammaproteobacteria</taxon>
        <taxon>Chromatiales</taxon>
        <taxon>Sedimenticolaceae</taxon>
        <taxon>Thiolapillus</taxon>
    </lineage>
</organism>
<feature type="domain" description="Chemoreceptor zinc-binding" evidence="1">
    <location>
        <begin position="19"/>
        <end position="81"/>
    </location>
</feature>
<evidence type="ECO:0000313" key="2">
    <source>
        <dbReference type="EMBL" id="BAO44806.1"/>
    </source>
</evidence>
<dbReference type="AlphaFoldDB" id="A0A7U6GJF6"/>